<dbReference type="AlphaFoldDB" id="A0A4R6PVZ3"/>
<evidence type="ECO:0000259" key="2">
    <source>
        <dbReference type="Pfam" id="PF26059"/>
    </source>
</evidence>
<evidence type="ECO:0000313" key="3">
    <source>
        <dbReference type="EMBL" id="TDP43068.1"/>
    </source>
</evidence>
<accession>A0A4R6PVZ3</accession>
<feature type="domain" description="DUF8020" evidence="2">
    <location>
        <begin position="33"/>
        <end position="114"/>
    </location>
</feature>
<feature type="signal peptide" evidence="1">
    <location>
        <begin position="1"/>
        <end position="26"/>
    </location>
</feature>
<name>A0A4R6PVZ3_NOCIG</name>
<protein>
    <recommendedName>
        <fullName evidence="2">DUF8020 domain-containing protein</fullName>
    </recommendedName>
</protein>
<dbReference type="Proteomes" id="UP000295087">
    <property type="component" value="Unassembled WGS sequence"/>
</dbReference>
<comment type="caution">
    <text evidence="3">The sequence shown here is derived from an EMBL/GenBank/DDBJ whole genome shotgun (WGS) entry which is preliminary data.</text>
</comment>
<keyword evidence="4" id="KW-1185">Reference proteome</keyword>
<gene>
    <name evidence="3" type="ORF">DFR75_1012188</name>
</gene>
<evidence type="ECO:0000313" key="4">
    <source>
        <dbReference type="Proteomes" id="UP000295087"/>
    </source>
</evidence>
<dbReference type="EMBL" id="SNXK01000001">
    <property type="protein sequence ID" value="TDP43068.1"/>
    <property type="molecule type" value="Genomic_DNA"/>
</dbReference>
<dbReference type="InterPro" id="IPR058333">
    <property type="entry name" value="DUF8020"/>
</dbReference>
<keyword evidence="1" id="KW-0732">Signal</keyword>
<proteinExistence type="predicted"/>
<sequence>MNIRKTVAGAALVIGAMTVAAGTSHAEPVAPEGIKYSVKLVDKTVVATVKNGTFSLVEQEGETPEAPKTQVAEIKDSTGAVVMAMPIAFSISGTEIPTKAEVVKDSTVLELTPERPQGVEIAAQPVAVKPVLQGQEIASAQENQKAINDFSSKFSIGTAIGTFVGTAIGAVIGCVVTIPLGCLPGLTVGAAAGGIIGMIAIGGPVMAVTGLELLQVLQAPDGTTVWADKPK</sequence>
<organism evidence="3 4">
    <name type="scientific">Nocardia ignorata</name>
    <dbReference type="NCBI Taxonomy" id="145285"/>
    <lineage>
        <taxon>Bacteria</taxon>
        <taxon>Bacillati</taxon>
        <taxon>Actinomycetota</taxon>
        <taxon>Actinomycetes</taxon>
        <taxon>Mycobacteriales</taxon>
        <taxon>Nocardiaceae</taxon>
        <taxon>Nocardia</taxon>
    </lineage>
</organism>
<evidence type="ECO:0000256" key="1">
    <source>
        <dbReference type="SAM" id="SignalP"/>
    </source>
</evidence>
<reference evidence="3 4" key="1">
    <citation type="submission" date="2019-03" db="EMBL/GenBank/DDBJ databases">
        <title>Genomic Encyclopedia of Type Strains, Phase IV (KMG-IV): sequencing the most valuable type-strain genomes for metagenomic binning, comparative biology and taxonomic classification.</title>
        <authorList>
            <person name="Goeker M."/>
        </authorList>
    </citation>
    <scope>NUCLEOTIDE SEQUENCE [LARGE SCALE GENOMIC DNA]</scope>
    <source>
        <strain evidence="3 4">DSM 44496</strain>
    </source>
</reference>
<feature type="chain" id="PRO_5020959154" description="DUF8020 domain-containing protein" evidence="1">
    <location>
        <begin position="27"/>
        <end position="231"/>
    </location>
</feature>
<dbReference type="Pfam" id="PF26059">
    <property type="entry name" value="DUF8020"/>
    <property type="match status" value="1"/>
</dbReference>
<dbReference type="RefSeq" id="WP_067497071.1">
    <property type="nucleotide sequence ID" value="NZ_JBHXPO010000002.1"/>
</dbReference>